<feature type="domain" description="HMG box" evidence="4">
    <location>
        <begin position="197"/>
        <end position="269"/>
    </location>
</feature>
<evidence type="ECO:0000313" key="6">
    <source>
        <dbReference type="Proteomes" id="UP000799302"/>
    </source>
</evidence>
<dbReference type="Gene3D" id="1.10.30.10">
    <property type="entry name" value="High mobility group box domain"/>
    <property type="match status" value="1"/>
</dbReference>
<accession>A0A6A6U3E0</accession>
<dbReference type="PANTHER" id="PTHR48112">
    <property type="entry name" value="HIGH MOBILITY GROUP PROTEIN DSP1"/>
    <property type="match status" value="1"/>
</dbReference>
<evidence type="ECO:0000256" key="3">
    <source>
        <dbReference type="SAM" id="MobiDB-lite"/>
    </source>
</evidence>
<organism evidence="5 6">
    <name type="scientific">Microthyrium microscopicum</name>
    <dbReference type="NCBI Taxonomy" id="703497"/>
    <lineage>
        <taxon>Eukaryota</taxon>
        <taxon>Fungi</taxon>
        <taxon>Dikarya</taxon>
        <taxon>Ascomycota</taxon>
        <taxon>Pezizomycotina</taxon>
        <taxon>Dothideomycetes</taxon>
        <taxon>Dothideomycetes incertae sedis</taxon>
        <taxon>Microthyriales</taxon>
        <taxon>Microthyriaceae</taxon>
        <taxon>Microthyrium</taxon>
    </lineage>
</organism>
<protein>
    <recommendedName>
        <fullName evidence="4">HMG box domain-containing protein</fullName>
    </recommendedName>
</protein>
<sequence length="431" mass="46537">MFAALHPFATTKMPPSLSDLATLLPSPSLNTSTGLYSSTPPSSLRKPPSQPTIVASSVPLPALTTTFEFYKPNQSTPRKMAAKPTSSKAAEPRAEPAPAPQTITINVDELLRTREQLVTGLSNISSAINEFSRSYIQHTNKWVGAEMTGLPPALDISAMSNLFGTNSSNPLTSTLHESTDKKRKPTKQRKARDPNAPKRPLTAYFLYAKSARPVVKADFENQHLVPSANQISEEILKRWKEMPDGERHNWKQVYEKNADAYRAELQVYRDTLGQAAAPEEDDEAHEEPEDAIAGAVADDDDDSDSSDDEATTAPPVKSAKAAKAAKPKKTTTTTAKPQTQSSPSPSAQLLQRPTASAVPLPGSEPVVPSSSNTGSGKRKATSNEAKADEQPKKKKSRKAKGADAEEPDAKPAVDAKPVKEGKEKKKRSKKE</sequence>
<feature type="DNA-binding region" description="HMG box" evidence="2">
    <location>
        <begin position="197"/>
        <end position="269"/>
    </location>
</feature>
<evidence type="ECO:0000313" key="5">
    <source>
        <dbReference type="EMBL" id="KAF2666785.1"/>
    </source>
</evidence>
<name>A0A6A6U3E0_9PEZI</name>
<evidence type="ECO:0000256" key="1">
    <source>
        <dbReference type="ARBA" id="ARBA00023125"/>
    </source>
</evidence>
<feature type="compositionally biased region" description="Basic and acidic residues" evidence="3">
    <location>
        <begin position="400"/>
        <end position="423"/>
    </location>
</feature>
<dbReference type="PANTHER" id="PTHR48112:SF22">
    <property type="entry name" value="MITOCHONDRIAL TRANSCRIPTION FACTOR A, ISOFORM B"/>
    <property type="match status" value="1"/>
</dbReference>
<dbReference type="PROSITE" id="PS50118">
    <property type="entry name" value="HMG_BOX_2"/>
    <property type="match status" value="1"/>
</dbReference>
<feature type="compositionally biased region" description="Low complexity" evidence="3">
    <location>
        <begin position="311"/>
        <end position="322"/>
    </location>
</feature>
<evidence type="ECO:0000256" key="2">
    <source>
        <dbReference type="PROSITE-ProRule" id="PRU00267"/>
    </source>
</evidence>
<dbReference type="InterPro" id="IPR050342">
    <property type="entry name" value="HMGB"/>
</dbReference>
<feature type="compositionally biased region" description="Acidic residues" evidence="3">
    <location>
        <begin position="278"/>
        <end position="290"/>
    </location>
</feature>
<dbReference type="EMBL" id="MU004238">
    <property type="protein sequence ID" value="KAF2666785.1"/>
    <property type="molecule type" value="Genomic_DNA"/>
</dbReference>
<keyword evidence="2" id="KW-0539">Nucleus</keyword>
<dbReference type="GO" id="GO:0003677">
    <property type="term" value="F:DNA binding"/>
    <property type="evidence" value="ECO:0007669"/>
    <property type="project" value="UniProtKB-UniRule"/>
</dbReference>
<feature type="region of interest" description="Disordered" evidence="3">
    <location>
        <begin position="274"/>
        <end position="431"/>
    </location>
</feature>
<evidence type="ECO:0000259" key="4">
    <source>
        <dbReference type="PROSITE" id="PS50118"/>
    </source>
</evidence>
<dbReference type="OrthoDB" id="5550281at2759"/>
<dbReference type="SUPFAM" id="SSF47095">
    <property type="entry name" value="HMG-box"/>
    <property type="match status" value="1"/>
</dbReference>
<feature type="region of interest" description="Disordered" evidence="3">
    <location>
        <begin position="167"/>
        <end position="198"/>
    </location>
</feature>
<reference evidence="5" key="1">
    <citation type="journal article" date="2020" name="Stud. Mycol.">
        <title>101 Dothideomycetes genomes: a test case for predicting lifestyles and emergence of pathogens.</title>
        <authorList>
            <person name="Haridas S."/>
            <person name="Albert R."/>
            <person name="Binder M."/>
            <person name="Bloem J."/>
            <person name="Labutti K."/>
            <person name="Salamov A."/>
            <person name="Andreopoulos B."/>
            <person name="Baker S."/>
            <person name="Barry K."/>
            <person name="Bills G."/>
            <person name="Bluhm B."/>
            <person name="Cannon C."/>
            <person name="Castanera R."/>
            <person name="Culley D."/>
            <person name="Daum C."/>
            <person name="Ezra D."/>
            <person name="Gonzalez J."/>
            <person name="Henrissat B."/>
            <person name="Kuo A."/>
            <person name="Liang C."/>
            <person name="Lipzen A."/>
            <person name="Lutzoni F."/>
            <person name="Magnuson J."/>
            <person name="Mondo S."/>
            <person name="Nolan M."/>
            <person name="Ohm R."/>
            <person name="Pangilinan J."/>
            <person name="Park H.-J."/>
            <person name="Ramirez L."/>
            <person name="Alfaro M."/>
            <person name="Sun H."/>
            <person name="Tritt A."/>
            <person name="Yoshinaga Y."/>
            <person name="Zwiers L.-H."/>
            <person name="Turgeon B."/>
            <person name="Goodwin S."/>
            <person name="Spatafora J."/>
            <person name="Crous P."/>
            <person name="Grigoriev I."/>
        </authorList>
    </citation>
    <scope>NUCLEOTIDE SEQUENCE</scope>
    <source>
        <strain evidence="5">CBS 115976</strain>
    </source>
</reference>
<gene>
    <name evidence="5" type="ORF">BT63DRAFT_318477</name>
</gene>
<feature type="compositionally biased region" description="Low complexity" evidence="3">
    <location>
        <begin position="330"/>
        <end position="348"/>
    </location>
</feature>
<feature type="compositionally biased region" description="Polar residues" evidence="3">
    <location>
        <begin position="167"/>
        <end position="176"/>
    </location>
</feature>
<dbReference type="Pfam" id="PF00505">
    <property type="entry name" value="HMG_box"/>
    <property type="match status" value="1"/>
</dbReference>
<dbReference type="AlphaFoldDB" id="A0A6A6U3E0"/>
<dbReference type="SMART" id="SM00398">
    <property type="entry name" value="HMG"/>
    <property type="match status" value="1"/>
</dbReference>
<dbReference type="GO" id="GO:0005634">
    <property type="term" value="C:nucleus"/>
    <property type="evidence" value="ECO:0007669"/>
    <property type="project" value="UniProtKB-UniRule"/>
</dbReference>
<feature type="compositionally biased region" description="Acidic residues" evidence="3">
    <location>
        <begin position="297"/>
        <end position="310"/>
    </location>
</feature>
<dbReference type="InterPro" id="IPR009071">
    <property type="entry name" value="HMG_box_dom"/>
</dbReference>
<dbReference type="Proteomes" id="UP000799302">
    <property type="component" value="Unassembled WGS sequence"/>
</dbReference>
<feature type="compositionally biased region" description="Basic residues" evidence="3">
    <location>
        <begin position="181"/>
        <end position="190"/>
    </location>
</feature>
<proteinExistence type="predicted"/>
<dbReference type="InterPro" id="IPR036910">
    <property type="entry name" value="HMG_box_dom_sf"/>
</dbReference>
<feature type="compositionally biased region" description="Polar residues" evidence="3">
    <location>
        <begin position="32"/>
        <end position="42"/>
    </location>
</feature>
<feature type="region of interest" description="Disordered" evidence="3">
    <location>
        <begin position="73"/>
        <end position="101"/>
    </location>
</feature>
<keyword evidence="1 2" id="KW-0238">DNA-binding</keyword>
<feature type="region of interest" description="Disordered" evidence="3">
    <location>
        <begin position="32"/>
        <end position="52"/>
    </location>
</feature>
<keyword evidence="6" id="KW-1185">Reference proteome</keyword>